<dbReference type="Pfam" id="PF00535">
    <property type="entry name" value="Glycos_transf_2"/>
    <property type="match status" value="1"/>
</dbReference>
<keyword evidence="2" id="KW-0808">Transferase</keyword>
<feature type="domain" description="Glycosyltransferase 2-like" evidence="1">
    <location>
        <begin position="5"/>
        <end position="136"/>
    </location>
</feature>
<dbReference type="SUPFAM" id="SSF53448">
    <property type="entry name" value="Nucleotide-diphospho-sugar transferases"/>
    <property type="match status" value="1"/>
</dbReference>
<organism evidence="2">
    <name type="scientific">Oscillatoriales cyanobacterium SpSt-418</name>
    <dbReference type="NCBI Taxonomy" id="2282169"/>
    <lineage>
        <taxon>Bacteria</taxon>
        <taxon>Bacillati</taxon>
        <taxon>Cyanobacteriota</taxon>
        <taxon>Cyanophyceae</taxon>
        <taxon>Oscillatoriophycideae</taxon>
        <taxon>Oscillatoriales</taxon>
    </lineage>
</organism>
<name>A0A7C3KCC3_9CYAN</name>
<dbReference type="AlphaFoldDB" id="A0A7C3KCC3"/>
<evidence type="ECO:0000313" key="2">
    <source>
        <dbReference type="EMBL" id="HFM97609.1"/>
    </source>
</evidence>
<protein>
    <submittedName>
        <fullName evidence="2">Glycosyltransferase family 2 protein</fullName>
    </submittedName>
</protein>
<dbReference type="PANTHER" id="PTHR43179">
    <property type="entry name" value="RHAMNOSYLTRANSFERASE WBBL"/>
    <property type="match status" value="1"/>
</dbReference>
<dbReference type="Gene3D" id="3.90.550.10">
    <property type="entry name" value="Spore Coat Polysaccharide Biosynthesis Protein SpsA, Chain A"/>
    <property type="match status" value="1"/>
</dbReference>
<accession>A0A7C3KCC3</accession>
<dbReference type="GO" id="GO:0016740">
    <property type="term" value="F:transferase activity"/>
    <property type="evidence" value="ECO:0007669"/>
    <property type="project" value="UniProtKB-KW"/>
</dbReference>
<sequence length="332" mass="37469">MPLLVAIVNYRTAQLTINCLRSLAAEVMTLPGIQVVVVDNASNDGSVEQIANAIQTEGWGDWVTVKASPINGGFSYGNNTAIQPFLESTNPPPYYLLLNPDTEVRTNALKILVDFMEQHPTVGIAGSGIENEDGTLWPIAFRFPSLWSELDGGLRLGVVTKLLSKWVVAQQMTETAQAVDWLPGASMMIRREVFESIGLMDEQYFLYYEETDFCLQAKRANWPCWYVPQSRIMHISGQSTGVTSKKGEPKRCPQYVFDSRRYYFVKNHGWLYALLTDLAWLTGYILWRCRQVIQQKPDTDPPYLLIDFVKNSVLLSSIRSVFVQMHHSESAG</sequence>
<dbReference type="EMBL" id="DSRU01000094">
    <property type="protein sequence ID" value="HFM97609.1"/>
    <property type="molecule type" value="Genomic_DNA"/>
</dbReference>
<evidence type="ECO:0000259" key="1">
    <source>
        <dbReference type="Pfam" id="PF00535"/>
    </source>
</evidence>
<gene>
    <name evidence="2" type="ORF">ENR64_07535</name>
</gene>
<dbReference type="InterPro" id="IPR001173">
    <property type="entry name" value="Glyco_trans_2-like"/>
</dbReference>
<comment type="caution">
    <text evidence="2">The sequence shown here is derived from an EMBL/GenBank/DDBJ whole genome shotgun (WGS) entry which is preliminary data.</text>
</comment>
<dbReference type="CDD" id="cd04186">
    <property type="entry name" value="GT_2_like_c"/>
    <property type="match status" value="1"/>
</dbReference>
<dbReference type="PANTHER" id="PTHR43179:SF7">
    <property type="entry name" value="RHAMNOSYLTRANSFERASE WBBL"/>
    <property type="match status" value="1"/>
</dbReference>
<reference evidence="2" key="1">
    <citation type="journal article" date="2020" name="mSystems">
        <title>Genome- and Community-Level Interaction Insights into Carbon Utilization and Element Cycling Functions of Hydrothermarchaeota in Hydrothermal Sediment.</title>
        <authorList>
            <person name="Zhou Z."/>
            <person name="Liu Y."/>
            <person name="Xu W."/>
            <person name="Pan J."/>
            <person name="Luo Z.H."/>
            <person name="Li M."/>
        </authorList>
    </citation>
    <scope>NUCLEOTIDE SEQUENCE [LARGE SCALE GENOMIC DNA]</scope>
    <source>
        <strain evidence="2">SpSt-418</strain>
    </source>
</reference>
<dbReference type="InterPro" id="IPR029044">
    <property type="entry name" value="Nucleotide-diphossugar_trans"/>
</dbReference>
<proteinExistence type="predicted"/>